<comment type="caution">
    <text evidence="6">The sequence shown here is derived from an EMBL/GenBank/DDBJ whole genome shotgun (WGS) entry which is preliminary data.</text>
</comment>
<dbReference type="InterPro" id="IPR029039">
    <property type="entry name" value="Flavoprotein-like_sf"/>
</dbReference>
<evidence type="ECO:0000313" key="6">
    <source>
        <dbReference type="EMBL" id="GAA4351855.1"/>
    </source>
</evidence>
<protein>
    <recommendedName>
        <fullName evidence="4">Flavoprotein WrbA</fullName>
    </recommendedName>
</protein>
<dbReference type="InterPro" id="IPR010089">
    <property type="entry name" value="Flavoprotein_WrbA-like"/>
</dbReference>
<dbReference type="InterPro" id="IPR008254">
    <property type="entry name" value="Flavodoxin/NO_synth"/>
</dbReference>
<sequence length="212" mass="22505">MNTNFKPKVLVAFYSRNSSTERLARAIAEGATGEGAEVRLRRAREVISPAAMAQVPGWTERAEQMNARYEAPTEADADWADAIVLGTPTRFGAISSELKAYIDGLGGLWFQGKLNGKVGSVFGATSSLHGGNESTLLSMYTPMAHLGLIIVPLGYADPAMFKAGTPYGATHVSKLDTLEPDADHLDVARFQGRRVATVARALRGGLPEAAAA</sequence>
<evidence type="ECO:0000313" key="7">
    <source>
        <dbReference type="Proteomes" id="UP001500975"/>
    </source>
</evidence>
<evidence type="ECO:0000256" key="2">
    <source>
        <dbReference type="ARBA" id="ARBA00022630"/>
    </source>
</evidence>
<dbReference type="Proteomes" id="UP001500975">
    <property type="component" value="Unassembled WGS sequence"/>
</dbReference>
<dbReference type="NCBIfam" id="NF002999">
    <property type="entry name" value="PRK03767.1"/>
    <property type="match status" value="1"/>
</dbReference>
<keyword evidence="2" id="KW-0285">Flavoprotein</keyword>
<keyword evidence="3" id="KW-0288">FMN</keyword>
<dbReference type="PROSITE" id="PS50902">
    <property type="entry name" value="FLAVODOXIN_LIKE"/>
    <property type="match status" value="1"/>
</dbReference>
<evidence type="ECO:0000256" key="3">
    <source>
        <dbReference type="ARBA" id="ARBA00022643"/>
    </source>
</evidence>
<organism evidence="6 7">
    <name type="scientific">Variovorax defluvii</name>
    <dbReference type="NCBI Taxonomy" id="913761"/>
    <lineage>
        <taxon>Bacteria</taxon>
        <taxon>Pseudomonadati</taxon>
        <taxon>Pseudomonadota</taxon>
        <taxon>Betaproteobacteria</taxon>
        <taxon>Burkholderiales</taxon>
        <taxon>Comamonadaceae</taxon>
        <taxon>Variovorax</taxon>
    </lineage>
</organism>
<evidence type="ECO:0000256" key="4">
    <source>
        <dbReference type="ARBA" id="ARBA00029652"/>
    </source>
</evidence>
<dbReference type="PANTHER" id="PTHR30546">
    <property type="entry name" value="FLAVODOXIN-RELATED PROTEIN WRBA-RELATED"/>
    <property type="match status" value="1"/>
</dbReference>
<dbReference type="SUPFAM" id="SSF52218">
    <property type="entry name" value="Flavoproteins"/>
    <property type="match status" value="1"/>
</dbReference>
<evidence type="ECO:0000256" key="1">
    <source>
        <dbReference type="ARBA" id="ARBA00006961"/>
    </source>
</evidence>
<dbReference type="InterPro" id="IPR005025">
    <property type="entry name" value="FMN_Rdtase-like_dom"/>
</dbReference>
<gene>
    <name evidence="6" type="primary">wrbA_2</name>
    <name evidence="6" type="ORF">GCM10023165_40400</name>
</gene>
<reference evidence="7" key="1">
    <citation type="journal article" date="2019" name="Int. J. Syst. Evol. Microbiol.">
        <title>The Global Catalogue of Microorganisms (GCM) 10K type strain sequencing project: providing services to taxonomists for standard genome sequencing and annotation.</title>
        <authorList>
            <consortium name="The Broad Institute Genomics Platform"/>
            <consortium name="The Broad Institute Genome Sequencing Center for Infectious Disease"/>
            <person name="Wu L."/>
            <person name="Ma J."/>
        </authorList>
    </citation>
    <scope>NUCLEOTIDE SEQUENCE [LARGE SCALE GENOMIC DNA]</scope>
    <source>
        <strain evidence="7">JCM 17804</strain>
    </source>
</reference>
<keyword evidence="7" id="KW-1185">Reference proteome</keyword>
<dbReference type="PANTHER" id="PTHR30546:SF23">
    <property type="entry name" value="FLAVOPROTEIN-LIKE PROTEIN YCP4-RELATED"/>
    <property type="match status" value="1"/>
</dbReference>
<dbReference type="EMBL" id="BAABGJ010000076">
    <property type="protein sequence ID" value="GAA4351855.1"/>
    <property type="molecule type" value="Genomic_DNA"/>
</dbReference>
<dbReference type="NCBIfam" id="TIGR01755">
    <property type="entry name" value="flav_wrbA"/>
    <property type="match status" value="1"/>
</dbReference>
<comment type="similarity">
    <text evidence="1">Belongs to the WrbA family.</text>
</comment>
<name>A0ABP8I5H3_9BURK</name>
<feature type="domain" description="Flavodoxin-like" evidence="5">
    <location>
        <begin position="9"/>
        <end position="195"/>
    </location>
</feature>
<accession>A0ABP8I5H3</accession>
<dbReference type="Pfam" id="PF03358">
    <property type="entry name" value="FMN_red"/>
    <property type="match status" value="1"/>
</dbReference>
<evidence type="ECO:0000259" key="5">
    <source>
        <dbReference type="PROSITE" id="PS50902"/>
    </source>
</evidence>
<dbReference type="Gene3D" id="3.40.50.360">
    <property type="match status" value="1"/>
</dbReference>
<dbReference type="RefSeq" id="WP_345540171.1">
    <property type="nucleotide sequence ID" value="NZ_BAABGJ010000076.1"/>
</dbReference>
<proteinExistence type="inferred from homology"/>